<dbReference type="InterPro" id="IPR002182">
    <property type="entry name" value="NB-ARC"/>
</dbReference>
<keyword evidence="15" id="KW-1185">Reference proteome</keyword>
<protein>
    <submittedName>
        <fullName evidence="14">Uncharacterized protein</fullName>
    </submittedName>
</protein>
<dbReference type="Pfam" id="PF23598">
    <property type="entry name" value="LRR_14"/>
    <property type="match status" value="1"/>
</dbReference>
<dbReference type="InterPro" id="IPR058922">
    <property type="entry name" value="WHD_DRP"/>
</dbReference>
<keyword evidence="9" id="KW-1133">Transmembrane helix</keyword>
<reference evidence="14" key="1">
    <citation type="journal article" date="2018" name="DNA Res.">
        <title>Multiple hybrid de novo genome assembly of finger millet, an orphan allotetraploid crop.</title>
        <authorList>
            <person name="Hatakeyama M."/>
            <person name="Aluri S."/>
            <person name="Balachadran M.T."/>
            <person name="Sivarajan S.R."/>
            <person name="Patrignani A."/>
            <person name="Gruter S."/>
            <person name="Poveda L."/>
            <person name="Shimizu-Inatsugi R."/>
            <person name="Baeten J."/>
            <person name="Francoijs K.J."/>
            <person name="Nataraja K.N."/>
            <person name="Reddy Y.A.N."/>
            <person name="Phadnis S."/>
            <person name="Ravikumar R.L."/>
            <person name="Schlapbach R."/>
            <person name="Sreeman S.M."/>
            <person name="Shimizu K.K."/>
        </authorList>
    </citation>
    <scope>NUCLEOTIDE SEQUENCE</scope>
</reference>
<feature type="transmembrane region" description="Helical" evidence="9">
    <location>
        <begin position="1810"/>
        <end position="1831"/>
    </location>
</feature>
<dbReference type="GO" id="GO:0009626">
    <property type="term" value="P:plant-type hypersensitive response"/>
    <property type="evidence" value="ECO:0007669"/>
    <property type="project" value="UniProtKB-ARBA"/>
</dbReference>
<dbReference type="PANTHER" id="PTHR36766">
    <property type="entry name" value="PLANT BROAD-SPECTRUM MILDEW RESISTANCE PROTEIN RPW8"/>
    <property type="match status" value="1"/>
</dbReference>
<dbReference type="Pfam" id="PF18052">
    <property type="entry name" value="Rx_N"/>
    <property type="match status" value="1"/>
</dbReference>
<accession>A0AAV5BHK5</accession>
<evidence type="ECO:0000256" key="6">
    <source>
        <dbReference type="ARBA" id="ARBA00022840"/>
    </source>
</evidence>
<feature type="region of interest" description="Disordered" evidence="8">
    <location>
        <begin position="1213"/>
        <end position="1252"/>
    </location>
</feature>
<dbReference type="SUPFAM" id="SSF52058">
    <property type="entry name" value="L domain-like"/>
    <property type="match status" value="1"/>
</dbReference>
<feature type="region of interest" description="Disordered" evidence="8">
    <location>
        <begin position="131"/>
        <end position="167"/>
    </location>
</feature>
<evidence type="ECO:0000256" key="8">
    <source>
        <dbReference type="SAM" id="MobiDB-lite"/>
    </source>
</evidence>
<keyword evidence="9" id="KW-0812">Transmembrane</keyword>
<evidence type="ECO:0000256" key="9">
    <source>
        <dbReference type="SAM" id="Phobius"/>
    </source>
</evidence>
<feature type="domain" description="Disease resistance R13L4/SHOC-2-like LRR" evidence="13">
    <location>
        <begin position="531"/>
        <end position="838"/>
    </location>
</feature>
<dbReference type="InterPro" id="IPR041118">
    <property type="entry name" value="Rx_N"/>
</dbReference>
<dbReference type="Gene3D" id="1.10.10.10">
    <property type="entry name" value="Winged helix-like DNA-binding domain superfamily/Winged helix DNA-binding domain"/>
    <property type="match status" value="1"/>
</dbReference>
<evidence type="ECO:0000259" key="12">
    <source>
        <dbReference type="Pfam" id="PF23559"/>
    </source>
</evidence>
<dbReference type="Gene3D" id="1.20.5.4130">
    <property type="match status" value="1"/>
</dbReference>
<dbReference type="FunFam" id="1.10.10.10:FF:000322">
    <property type="entry name" value="Probable disease resistance protein At1g63360"/>
    <property type="match status" value="1"/>
</dbReference>
<evidence type="ECO:0000256" key="4">
    <source>
        <dbReference type="ARBA" id="ARBA00022741"/>
    </source>
</evidence>
<evidence type="ECO:0000256" key="7">
    <source>
        <dbReference type="ARBA" id="ARBA00023054"/>
    </source>
</evidence>
<feature type="region of interest" description="Disordered" evidence="8">
    <location>
        <begin position="1785"/>
        <end position="1804"/>
    </location>
</feature>
<sequence length="1838" mass="202083">MAAVLGAFVPDTAVRWRGVVTGEVARWMGVAAEAKKLVSRLDRVGAAVEDAEARAARGDEAAARWLANVRAVAYEADGAVDWCRVTARQLKQVLPRLLSSCCDADEPIAANIKSLNRKLQVILKEKHKLQLRSSLGDHHHTPVRTVPRHRKSQQGSRSPPNSDIIGARMEDDTRQLEQLLMEKDGQTSGGTIVAITGPDGIGKTTLAAKVYCSERIRRSFETRAWVRIPKGHTRAGLLSQVIDSFGGYTKGSGSVADLGRTLSRLVEKKRCLLVLDDVWYGGVWKEIFRSPMEHAGRGSKVLVTARHGSIAREMGAGHVHRVKKLGADDGWLLLRAAARVVDEAAAGELNDVGKSIVEKCGGVPLAIKAVAGVLRTRAASAGEWAEVLKSPAWSVKGLPEDAMKSLYLCYDDLPCHLKQCFLYCSMFPSDLGVDRHDLVQQWISEGFVQIRADASIEEVAEEYYDELVGRHLLHKAEEDESGGATRCSMHDTVRALARILSQGEDLTGDAHRQAVDGDVRNPLTMEGSIFTRLQHLRILDLSETAVDLVPENLGNLVYLKYLNLSDTRIQAIPESIGNLWNLKFLLLRGCKSLHKLPKGIEHLRGLRDLDLAGTVIDDAAFTVGHLRSLTSLQCFAVTSKQARAAQDRSGWSLDELKHLSQLRILHITNLEKATGRSEAAEMALATKKRLRELEMSCSSTARTIQTVEGIRHFEDIFEEVNPPQCLESLKIANYFGTKFPRWLSLTYLPNLRHLDIIGCDFCQSFPPLGRLPELRSLYIADSSALKDIGAEFMGTDHQHQVVPFPKLENLHLQGLYKLKTWTDIEVGAFPSLQALQLESCPELQHLPAGLRQVTSLTELRIVDMASLEAVEDISSLRELSVWNAPKLKSISNMSSLEDLNMCHCPELQVVNIDELQTVHIFDHELRAMPRWIETVASRLQSLNFTSTVVLLKRCLVDGPDWPMIKDIKQVNGYSTGSSYIHYTKSPYMFESNVNIDIEEKDEDPDDVDQCSVSSSDTGYQEIQGFFDSKVVNTGTTRSKDNVKSNTEDSIPSLTHRRLHKLAEVPEEDESYTDMKKVRPVFTDDNVKNNDLSSGSKATQILRAVSITEIDKYLNSNTEGSKEHTSKKGEDTAVDVNVKSNTEDSIPRLTRRRLHKLVEVPEENEVEEGVHSALRFPSNPISVTPAVEKVHPVFTDDHTKNNDLSSWLKAMQATDDDGTSHETIGRSNFTNRRRFKTGKDAPSDDGTNADPSAIKTTASISHKLVREGSRAVNVAEIDQYLNSSTDRSKEHISEKEHTTVDVNIGKDISPAHSRSRQVSSKKGKVTFADTRTATVSSSNIVTQNHIKSQIATTPNESANATPTSEIPSGKDVPTISVGVTTSSVIHVTSQTVYVTETSQDLDSSLLCSEEQASNNEAEEVARTICATRVVSNSFDQEEDAEVAETTCATSAVSSSVDKEEDVEVTETIRVTSAVSSSVDQEEDVKATETVCATTAVSNSIDQEKDVEVAETIYAINAVSNSVDQEEDVRVAETICATSTASSSVDQEDDVQVAETICATSAITVSNSVDQDEDGKVAEIICATSAITVSNSVDQREDVNITSLIQEESKEISASESNRDDLGACKLPASLVCSKQQTQNTLENVSVEASDDTDGSMKKILGMASRITEKLTNECEVGSVKDSPAETATKIARPASKSTRTMSHVIITEAAPNPEVTTASRFAATAAAVKVNDCRINDDDDDALRSTDAEAEDSYQAAPKVYTAMWADTDTDTLRARFLESMRQYRRMASRRRRRRERKHGSGGRRWSVGPATVAAVLLVFSVAQLLFIFGMYRRLTSQN</sequence>
<evidence type="ECO:0000259" key="11">
    <source>
        <dbReference type="Pfam" id="PF18052"/>
    </source>
</evidence>
<reference evidence="14" key="2">
    <citation type="submission" date="2021-12" db="EMBL/GenBank/DDBJ databases">
        <title>Resequencing data analysis of finger millet.</title>
        <authorList>
            <person name="Hatakeyama M."/>
            <person name="Aluri S."/>
            <person name="Balachadran M.T."/>
            <person name="Sivarajan S.R."/>
            <person name="Poveda L."/>
            <person name="Shimizu-Inatsugi R."/>
            <person name="Schlapbach R."/>
            <person name="Sreeman S.M."/>
            <person name="Shimizu K.K."/>
        </authorList>
    </citation>
    <scope>NUCLEOTIDE SEQUENCE</scope>
</reference>
<evidence type="ECO:0000256" key="2">
    <source>
        <dbReference type="ARBA" id="ARBA00022614"/>
    </source>
</evidence>
<evidence type="ECO:0000259" key="13">
    <source>
        <dbReference type="Pfam" id="PF23598"/>
    </source>
</evidence>
<dbReference type="Pfam" id="PF23559">
    <property type="entry name" value="WHD_DRP"/>
    <property type="match status" value="1"/>
</dbReference>
<evidence type="ECO:0000259" key="10">
    <source>
        <dbReference type="Pfam" id="PF00931"/>
    </source>
</evidence>
<organism evidence="14 15">
    <name type="scientific">Eleusine coracana subsp. coracana</name>
    <dbReference type="NCBI Taxonomy" id="191504"/>
    <lineage>
        <taxon>Eukaryota</taxon>
        <taxon>Viridiplantae</taxon>
        <taxon>Streptophyta</taxon>
        <taxon>Embryophyta</taxon>
        <taxon>Tracheophyta</taxon>
        <taxon>Spermatophyta</taxon>
        <taxon>Magnoliopsida</taxon>
        <taxon>Liliopsida</taxon>
        <taxon>Poales</taxon>
        <taxon>Poaceae</taxon>
        <taxon>PACMAD clade</taxon>
        <taxon>Chloridoideae</taxon>
        <taxon>Cynodonteae</taxon>
        <taxon>Eleusininae</taxon>
        <taxon>Eleusine</taxon>
    </lineage>
</organism>
<evidence type="ECO:0000313" key="14">
    <source>
        <dbReference type="EMBL" id="GJM84789.1"/>
    </source>
</evidence>
<dbReference type="Gene3D" id="3.40.50.300">
    <property type="entry name" value="P-loop containing nucleotide triphosphate hydrolases"/>
    <property type="match status" value="1"/>
</dbReference>
<keyword evidence="5" id="KW-0611">Plant defense</keyword>
<dbReference type="GO" id="GO:0005524">
    <property type="term" value="F:ATP binding"/>
    <property type="evidence" value="ECO:0007669"/>
    <property type="project" value="UniProtKB-KW"/>
</dbReference>
<dbReference type="GO" id="GO:0043531">
    <property type="term" value="F:ADP binding"/>
    <property type="evidence" value="ECO:0007669"/>
    <property type="project" value="InterPro"/>
</dbReference>
<dbReference type="PRINTS" id="PR00364">
    <property type="entry name" value="DISEASERSIST"/>
</dbReference>
<dbReference type="Gene3D" id="3.80.10.10">
    <property type="entry name" value="Ribonuclease Inhibitor"/>
    <property type="match status" value="1"/>
</dbReference>
<evidence type="ECO:0000256" key="3">
    <source>
        <dbReference type="ARBA" id="ARBA00022737"/>
    </source>
</evidence>
<evidence type="ECO:0000256" key="5">
    <source>
        <dbReference type="ARBA" id="ARBA00022821"/>
    </source>
</evidence>
<keyword evidence="7" id="KW-0175">Coiled coil</keyword>
<name>A0AAV5BHK5_ELECO</name>
<dbReference type="Proteomes" id="UP001054889">
    <property type="component" value="Unassembled WGS sequence"/>
</dbReference>
<feature type="compositionally biased region" description="Basic residues" evidence="8">
    <location>
        <begin position="1785"/>
        <end position="1801"/>
    </location>
</feature>
<keyword evidence="3" id="KW-0677">Repeat</keyword>
<dbReference type="SUPFAM" id="SSF52540">
    <property type="entry name" value="P-loop containing nucleoside triphosphate hydrolases"/>
    <property type="match status" value="1"/>
</dbReference>
<feature type="region of interest" description="Disordered" evidence="8">
    <location>
        <begin position="1347"/>
        <end position="1371"/>
    </location>
</feature>
<dbReference type="InterPro" id="IPR042197">
    <property type="entry name" value="Apaf_helical"/>
</dbReference>
<keyword evidence="6" id="KW-0067">ATP-binding</keyword>
<feature type="domain" description="Disease resistance protein winged helix" evidence="12">
    <location>
        <begin position="426"/>
        <end position="497"/>
    </location>
</feature>
<feature type="compositionally biased region" description="Polar residues" evidence="8">
    <location>
        <begin position="1347"/>
        <end position="1365"/>
    </location>
</feature>
<dbReference type="InterPro" id="IPR036388">
    <property type="entry name" value="WH-like_DNA-bd_sf"/>
</dbReference>
<feature type="domain" description="NB-ARC" evidence="10">
    <location>
        <begin position="170"/>
        <end position="337"/>
    </location>
</feature>
<evidence type="ECO:0000313" key="15">
    <source>
        <dbReference type="Proteomes" id="UP001054889"/>
    </source>
</evidence>
<comment type="caution">
    <text evidence="14">The sequence shown here is derived from an EMBL/GenBank/DDBJ whole genome shotgun (WGS) entry which is preliminary data.</text>
</comment>
<feature type="domain" description="Disease resistance N-terminal" evidence="11">
    <location>
        <begin position="20"/>
        <end position="92"/>
    </location>
</feature>
<dbReference type="InterPro" id="IPR055414">
    <property type="entry name" value="LRR_R13L4/SHOC2-like"/>
</dbReference>
<dbReference type="InterPro" id="IPR032675">
    <property type="entry name" value="LRR_dom_sf"/>
</dbReference>
<gene>
    <name evidence="14" type="primary">ga00495</name>
    <name evidence="14" type="ORF">PR202_ga00495</name>
</gene>
<dbReference type="GO" id="GO:0002758">
    <property type="term" value="P:innate immune response-activating signaling pathway"/>
    <property type="evidence" value="ECO:0007669"/>
    <property type="project" value="UniProtKB-ARBA"/>
</dbReference>
<dbReference type="PANTHER" id="PTHR36766:SF70">
    <property type="entry name" value="DISEASE RESISTANCE PROTEIN RGA4"/>
    <property type="match status" value="1"/>
</dbReference>
<dbReference type="EMBL" id="BQKI01000001">
    <property type="protein sequence ID" value="GJM84789.1"/>
    <property type="molecule type" value="Genomic_DNA"/>
</dbReference>
<dbReference type="InterPro" id="IPR027417">
    <property type="entry name" value="P-loop_NTPase"/>
</dbReference>
<dbReference type="Pfam" id="PF00931">
    <property type="entry name" value="NB-ARC"/>
    <property type="match status" value="1"/>
</dbReference>
<evidence type="ECO:0000256" key="1">
    <source>
        <dbReference type="ARBA" id="ARBA00008894"/>
    </source>
</evidence>
<keyword evidence="4" id="KW-0547">Nucleotide-binding</keyword>
<dbReference type="GO" id="GO:0042742">
    <property type="term" value="P:defense response to bacterium"/>
    <property type="evidence" value="ECO:0007669"/>
    <property type="project" value="UniProtKB-ARBA"/>
</dbReference>
<dbReference type="Gene3D" id="1.10.8.430">
    <property type="entry name" value="Helical domain of apoptotic protease-activating factors"/>
    <property type="match status" value="1"/>
</dbReference>
<proteinExistence type="inferred from homology"/>
<comment type="similarity">
    <text evidence="1">Belongs to the disease resistance NB-LRR family.</text>
</comment>
<keyword evidence="2" id="KW-0433">Leucine-rich repeat</keyword>
<keyword evidence="9" id="KW-0472">Membrane</keyword>